<feature type="domain" description="Peptidoglycan binding-like" evidence="2">
    <location>
        <begin position="63"/>
        <end position="128"/>
    </location>
</feature>
<dbReference type="InterPro" id="IPR036366">
    <property type="entry name" value="PGBDSf"/>
</dbReference>
<dbReference type="InterPro" id="IPR036365">
    <property type="entry name" value="PGBD-like_sf"/>
</dbReference>
<evidence type="ECO:0000313" key="3">
    <source>
        <dbReference type="EMBL" id="AFK65194.1"/>
    </source>
</evidence>
<reference evidence="3" key="1">
    <citation type="submission" date="2011-07" db="EMBL/GenBank/DDBJ databases">
        <title>Some potential microbial weathering related gene sequences of Bacillus mucilaginosus.</title>
        <authorList>
            <person name="Lian B."/>
            <person name="Xiao B."/>
        </authorList>
    </citation>
    <scope>NUCLEOTIDE SEQUENCE</scope>
    <source>
        <strain evidence="3">K02</strain>
    </source>
</reference>
<feature type="chain" id="PRO_5004777657" description="Peptidoglycan binding-like domain-containing protein" evidence="1">
    <location>
        <begin position="29"/>
        <end position="276"/>
    </location>
</feature>
<proteinExistence type="predicted"/>
<dbReference type="Gene3D" id="1.10.101.10">
    <property type="entry name" value="PGBD-like superfamily/PGBD"/>
    <property type="match status" value="1"/>
</dbReference>
<accession>V9IRK0</accession>
<dbReference type="EMBL" id="JN225000">
    <property type="protein sequence ID" value="AFK65194.1"/>
    <property type="molecule type" value="Genomic_DNA"/>
</dbReference>
<evidence type="ECO:0000259" key="2">
    <source>
        <dbReference type="Pfam" id="PF01471"/>
    </source>
</evidence>
<evidence type="ECO:0000256" key="1">
    <source>
        <dbReference type="SAM" id="SignalP"/>
    </source>
</evidence>
<feature type="signal peptide" evidence="1">
    <location>
        <begin position="1"/>
        <end position="28"/>
    </location>
</feature>
<protein>
    <recommendedName>
        <fullName evidence="2">Peptidoglycan binding-like domain-containing protein</fullName>
    </recommendedName>
</protein>
<dbReference type="Gene3D" id="3.30.1380.10">
    <property type="match status" value="1"/>
</dbReference>
<dbReference type="InterPro" id="IPR009045">
    <property type="entry name" value="Zn_M74/Hedgehog-like"/>
</dbReference>
<sequence length="276" mass="29579">MRRMNKKFVTALALTAAMSVSMVSGAFAAAGHANVAAVGTASSNSFYGVSYQSSYSLGQTHSQIAVLKNNLRAWRAYGSNESLFTGVAPITSTNGTFDQATKDNLIVFQRNKGLTADGIYGAASRNAMHGAIGSSPRGYVRIKNTTHYTNYNDTATGLSNDGTYKLDHSFVTASTKTTLDQIAASFYGTYAKKLEINDASLIDGADTPEHSSHQDGKSVDIRNYGMTAAQEKKLLEIAVANPNVSQVLFYTKHGLTSSKIVVRSDHADHFHLSTVN</sequence>
<dbReference type="SUPFAM" id="SSF55166">
    <property type="entry name" value="Hedgehog/DD-peptidase"/>
    <property type="match status" value="1"/>
</dbReference>
<dbReference type="InterPro" id="IPR002477">
    <property type="entry name" value="Peptidoglycan-bd-like"/>
</dbReference>
<dbReference type="SUPFAM" id="SSF47090">
    <property type="entry name" value="PGBD-like"/>
    <property type="match status" value="1"/>
</dbReference>
<organism evidence="3">
    <name type="scientific">Paenibacillus mucilaginosus K02</name>
    <dbReference type="NCBI Taxonomy" id="997761"/>
    <lineage>
        <taxon>Bacteria</taxon>
        <taxon>Bacillati</taxon>
        <taxon>Bacillota</taxon>
        <taxon>Bacilli</taxon>
        <taxon>Bacillales</taxon>
        <taxon>Paenibacillaceae</taxon>
        <taxon>Paenibacillus</taxon>
    </lineage>
</organism>
<dbReference type="AlphaFoldDB" id="V9IRK0"/>
<dbReference type="Pfam" id="PF01471">
    <property type="entry name" value="PG_binding_1"/>
    <property type="match status" value="1"/>
</dbReference>
<keyword evidence="1" id="KW-0732">Signal</keyword>
<name>V9IRK0_9BACL</name>